<evidence type="ECO:0000313" key="2">
    <source>
        <dbReference type="Proteomes" id="UP000784294"/>
    </source>
</evidence>
<sequence>MNIEECTDSVAKAHLFAGLTATTLGSSPDQQFKGVGEVDTCNVLRQSVRMPAGSFGLLLHSQTKTLDSKSEGSVANHWQLAHLHVSKTCSSASEAGHDWANLKGRSSSVFRGANNEPGQNATDLLSRCPLARLVYPFDLSFTPLEMGRCVLTRLLRKLGCHELHELLQLRTELLKAMTLATRRRVINQ</sequence>
<name>A0A448WIU0_9PLAT</name>
<dbReference type="Proteomes" id="UP000784294">
    <property type="component" value="Unassembled WGS sequence"/>
</dbReference>
<accession>A0A448WIU0</accession>
<dbReference type="EMBL" id="CAAALY010015615">
    <property type="protein sequence ID" value="VEL12725.1"/>
    <property type="molecule type" value="Genomic_DNA"/>
</dbReference>
<comment type="caution">
    <text evidence="1">The sequence shown here is derived from an EMBL/GenBank/DDBJ whole genome shotgun (WGS) entry which is preliminary data.</text>
</comment>
<keyword evidence="2" id="KW-1185">Reference proteome</keyword>
<reference evidence="1" key="1">
    <citation type="submission" date="2018-11" db="EMBL/GenBank/DDBJ databases">
        <authorList>
            <consortium name="Pathogen Informatics"/>
        </authorList>
    </citation>
    <scope>NUCLEOTIDE SEQUENCE</scope>
</reference>
<protein>
    <submittedName>
        <fullName evidence="1">Uncharacterized protein</fullName>
    </submittedName>
</protein>
<proteinExistence type="predicted"/>
<dbReference type="AlphaFoldDB" id="A0A448WIU0"/>
<gene>
    <name evidence="1" type="ORF">PXEA_LOCUS6165</name>
</gene>
<organism evidence="1 2">
    <name type="scientific">Protopolystoma xenopodis</name>
    <dbReference type="NCBI Taxonomy" id="117903"/>
    <lineage>
        <taxon>Eukaryota</taxon>
        <taxon>Metazoa</taxon>
        <taxon>Spiralia</taxon>
        <taxon>Lophotrochozoa</taxon>
        <taxon>Platyhelminthes</taxon>
        <taxon>Monogenea</taxon>
        <taxon>Polyopisthocotylea</taxon>
        <taxon>Polystomatidea</taxon>
        <taxon>Polystomatidae</taxon>
        <taxon>Protopolystoma</taxon>
    </lineage>
</organism>
<evidence type="ECO:0000313" key="1">
    <source>
        <dbReference type="EMBL" id="VEL12725.1"/>
    </source>
</evidence>